<accession>A0A9W9YRI7</accession>
<organism evidence="2 3">
    <name type="scientific">Desmophyllum pertusum</name>
    <dbReference type="NCBI Taxonomy" id="174260"/>
    <lineage>
        <taxon>Eukaryota</taxon>
        <taxon>Metazoa</taxon>
        <taxon>Cnidaria</taxon>
        <taxon>Anthozoa</taxon>
        <taxon>Hexacorallia</taxon>
        <taxon>Scleractinia</taxon>
        <taxon>Caryophylliina</taxon>
        <taxon>Caryophylliidae</taxon>
        <taxon>Desmophyllum</taxon>
    </lineage>
</organism>
<sequence length="708" mass="78206">MKLKKRLRKRRENPRENFTVVNQRLPSPASKEKRSEKHSPIRSRKNETSPSSKKKSSPKRKDERVRKYGALPVLIAKSPKKNLVGNVVAAAVSLVEVKRLPTDTTSAGRQCQVDPSFHSSQISRDSPVSSNDIPNSGTGRASSRSRGRVSGLFSSRTIATTSVGGNNEASRPVPFSSRGLSLKSAGSNRDTSRSDKGHTLSLQRKGLKRKLMVDTEKDMQSTPVKVLPGVGKKRKLSLTLKVDKSWPDLREEGVCETFITSAENRLTNKSKSDCEEKEEINSNDDPLNGVGSSTTIAESKLIPVSSKTCSKSNDDPITCMSHESEREVPENAVNDLQLLSHCPNEKDTELLANALFNMSYPSPLPCGEECYSPPCPSSPLDAKHDTPDLRNQHNRLQENELLTINSSIVEEEGMDSDLVEPESKPVFSLSQDVHLPHLATSSLLQMRPQLGETQTQFESTSMEYSDANVSRQLESKSIENEDGTDCFDQIVGDREMAGDKKLIESRKIDIHNSNPKTSSILEGRKDSESNSELVILKDKSHGSNNDYGGEPNESVADITSCDSTTTRLLQTSMTDLPEAVEKISDKKREFALKLSTAEDSSTDGRPLVHSNLHICEIEMSVEKDNQQEDQHISSEHLHEAIAFVSPTTPDDRGKKPMCSTHVVQSLPNCTSLELNKNDCRLGRRNVIAIEPLRRPPSSEETVEFTEGL</sequence>
<reference evidence="2" key="1">
    <citation type="submission" date="2023-01" db="EMBL/GenBank/DDBJ databases">
        <title>Genome assembly of the deep-sea coral Lophelia pertusa.</title>
        <authorList>
            <person name="Herrera S."/>
            <person name="Cordes E."/>
        </authorList>
    </citation>
    <scope>NUCLEOTIDE SEQUENCE</scope>
    <source>
        <strain evidence="2">USNM1676648</strain>
        <tissue evidence="2">Polyp</tissue>
    </source>
</reference>
<feature type="compositionally biased region" description="Polar residues" evidence="1">
    <location>
        <begin position="157"/>
        <end position="169"/>
    </location>
</feature>
<feature type="region of interest" description="Disordered" evidence="1">
    <location>
        <begin position="536"/>
        <end position="556"/>
    </location>
</feature>
<evidence type="ECO:0000313" key="2">
    <source>
        <dbReference type="EMBL" id="KAJ7363643.1"/>
    </source>
</evidence>
<evidence type="ECO:0000256" key="1">
    <source>
        <dbReference type="SAM" id="MobiDB-lite"/>
    </source>
</evidence>
<comment type="caution">
    <text evidence="2">The sequence shown here is derived from an EMBL/GenBank/DDBJ whole genome shotgun (WGS) entry which is preliminary data.</text>
</comment>
<dbReference type="Proteomes" id="UP001163046">
    <property type="component" value="Unassembled WGS sequence"/>
</dbReference>
<dbReference type="EMBL" id="MU827305">
    <property type="protein sequence ID" value="KAJ7363643.1"/>
    <property type="molecule type" value="Genomic_DNA"/>
</dbReference>
<proteinExistence type="predicted"/>
<name>A0A9W9YRI7_9CNID</name>
<feature type="region of interest" description="Disordered" evidence="1">
    <location>
        <begin position="1"/>
        <end position="76"/>
    </location>
</feature>
<evidence type="ECO:0000313" key="3">
    <source>
        <dbReference type="Proteomes" id="UP001163046"/>
    </source>
</evidence>
<gene>
    <name evidence="2" type="ORF">OS493_009805</name>
</gene>
<dbReference type="AlphaFoldDB" id="A0A9W9YRI7"/>
<feature type="region of interest" description="Disordered" evidence="1">
    <location>
        <begin position="97"/>
        <end position="207"/>
    </location>
</feature>
<keyword evidence="3" id="KW-1185">Reference proteome</keyword>
<feature type="compositionally biased region" description="Basic residues" evidence="1">
    <location>
        <begin position="1"/>
        <end position="12"/>
    </location>
</feature>
<protein>
    <submittedName>
        <fullName evidence="2">Uncharacterized protein</fullName>
    </submittedName>
</protein>
<feature type="compositionally biased region" description="Low complexity" evidence="1">
    <location>
        <begin position="136"/>
        <end position="156"/>
    </location>
</feature>
<feature type="compositionally biased region" description="Polar residues" evidence="1">
    <location>
        <begin position="117"/>
        <end position="135"/>
    </location>
</feature>
<feature type="compositionally biased region" description="Basic and acidic residues" evidence="1">
    <location>
        <begin position="30"/>
        <end position="47"/>
    </location>
</feature>